<evidence type="ECO:0000313" key="2">
    <source>
        <dbReference type="Proteomes" id="UP000605992"/>
    </source>
</evidence>
<reference evidence="1" key="1">
    <citation type="submission" date="2021-01" db="EMBL/GenBank/DDBJ databases">
        <title>Whole genome shotgun sequence of Planotetraspora thailandica NBRC 104271.</title>
        <authorList>
            <person name="Komaki H."/>
            <person name="Tamura T."/>
        </authorList>
    </citation>
    <scope>NUCLEOTIDE SEQUENCE</scope>
    <source>
        <strain evidence="1">NBRC 104271</strain>
    </source>
</reference>
<dbReference type="EMBL" id="BOOR01000007">
    <property type="protein sequence ID" value="GII52826.1"/>
    <property type="molecule type" value="Genomic_DNA"/>
</dbReference>
<dbReference type="AlphaFoldDB" id="A0A8J3UXS4"/>
<comment type="caution">
    <text evidence="1">The sequence shown here is derived from an EMBL/GenBank/DDBJ whole genome shotgun (WGS) entry which is preliminary data.</text>
</comment>
<keyword evidence="2" id="KW-1185">Reference proteome</keyword>
<accession>A0A8J3UXS4</accession>
<dbReference type="InterPro" id="IPR011990">
    <property type="entry name" value="TPR-like_helical_dom_sf"/>
</dbReference>
<evidence type="ECO:0000313" key="1">
    <source>
        <dbReference type="EMBL" id="GII52826.1"/>
    </source>
</evidence>
<dbReference type="Proteomes" id="UP000605992">
    <property type="component" value="Unassembled WGS sequence"/>
</dbReference>
<proteinExistence type="predicted"/>
<evidence type="ECO:0008006" key="3">
    <source>
        <dbReference type="Google" id="ProtNLM"/>
    </source>
</evidence>
<organism evidence="1 2">
    <name type="scientific">Planotetraspora thailandica</name>
    <dbReference type="NCBI Taxonomy" id="487172"/>
    <lineage>
        <taxon>Bacteria</taxon>
        <taxon>Bacillati</taxon>
        <taxon>Actinomycetota</taxon>
        <taxon>Actinomycetes</taxon>
        <taxon>Streptosporangiales</taxon>
        <taxon>Streptosporangiaceae</taxon>
        <taxon>Planotetraspora</taxon>
    </lineage>
</organism>
<gene>
    <name evidence="1" type="ORF">Pth03_12150</name>
</gene>
<name>A0A8J3UXS4_9ACTN</name>
<dbReference type="Gene3D" id="1.25.40.10">
    <property type="entry name" value="Tetratricopeptide repeat domain"/>
    <property type="match status" value="1"/>
</dbReference>
<sequence length="419" mass="46261">MPGSETRPAWAVRLRVEREERLWDIAEMARQLRHTAGNARLPDIETVSRMIKKWESGKHLPGERYQLLYSRALGIARTVLFETAPYQAQSVQEPVDVAGVADEIARMGAWAESSNVGEHTLAYHNDAVRRLARDYLQQPPLLILQRTATLAREVFRLLQNGHQRLDQTRELLITTAKICALMSWISGDLGQPAAAETHAGTAWGLAHQAGDPAAQALALSTRSKLAFWDGRLELAAQLARHGYDLSVNDTMKVFLACQEADAWQALGDIPRAREALRNAEAARENIDQPDSVGGVFSCGVARQCNYTAGVHLRAADPDGALRQTERGLDAYSHGEEWAYGTWGQIHIGMAMARIAKQQLDGAASALRPVLGLPAEQRLSTLATRLSHLGRVLEGPRFQTSTEARTLRSEIREYRAITAS</sequence>
<protein>
    <recommendedName>
        <fullName evidence="3">XRE family transcriptional regulator</fullName>
    </recommendedName>
</protein>
<dbReference type="RefSeq" id="WP_203943113.1">
    <property type="nucleotide sequence ID" value="NZ_BOOR01000007.1"/>
</dbReference>